<dbReference type="EMBL" id="ML208661">
    <property type="protein sequence ID" value="TFK61426.1"/>
    <property type="molecule type" value="Genomic_DNA"/>
</dbReference>
<evidence type="ECO:0000313" key="2">
    <source>
        <dbReference type="Proteomes" id="UP000308600"/>
    </source>
</evidence>
<reference evidence="1 2" key="1">
    <citation type="journal article" date="2019" name="Nat. Ecol. Evol.">
        <title>Megaphylogeny resolves global patterns of mushroom evolution.</title>
        <authorList>
            <person name="Varga T."/>
            <person name="Krizsan K."/>
            <person name="Foldi C."/>
            <person name="Dima B."/>
            <person name="Sanchez-Garcia M."/>
            <person name="Sanchez-Ramirez S."/>
            <person name="Szollosi G.J."/>
            <person name="Szarkandi J.G."/>
            <person name="Papp V."/>
            <person name="Albert L."/>
            <person name="Andreopoulos W."/>
            <person name="Angelini C."/>
            <person name="Antonin V."/>
            <person name="Barry K.W."/>
            <person name="Bougher N.L."/>
            <person name="Buchanan P."/>
            <person name="Buyck B."/>
            <person name="Bense V."/>
            <person name="Catcheside P."/>
            <person name="Chovatia M."/>
            <person name="Cooper J."/>
            <person name="Damon W."/>
            <person name="Desjardin D."/>
            <person name="Finy P."/>
            <person name="Geml J."/>
            <person name="Haridas S."/>
            <person name="Hughes K."/>
            <person name="Justo A."/>
            <person name="Karasinski D."/>
            <person name="Kautmanova I."/>
            <person name="Kiss B."/>
            <person name="Kocsube S."/>
            <person name="Kotiranta H."/>
            <person name="LaButti K.M."/>
            <person name="Lechner B.E."/>
            <person name="Liimatainen K."/>
            <person name="Lipzen A."/>
            <person name="Lukacs Z."/>
            <person name="Mihaltcheva S."/>
            <person name="Morgado L.N."/>
            <person name="Niskanen T."/>
            <person name="Noordeloos M.E."/>
            <person name="Ohm R.A."/>
            <person name="Ortiz-Santana B."/>
            <person name="Ovrebo C."/>
            <person name="Racz N."/>
            <person name="Riley R."/>
            <person name="Savchenko A."/>
            <person name="Shiryaev A."/>
            <person name="Soop K."/>
            <person name="Spirin V."/>
            <person name="Szebenyi C."/>
            <person name="Tomsovsky M."/>
            <person name="Tulloss R.E."/>
            <person name="Uehling J."/>
            <person name="Grigoriev I.V."/>
            <person name="Vagvolgyi C."/>
            <person name="Papp T."/>
            <person name="Martin F.M."/>
            <person name="Miettinen O."/>
            <person name="Hibbett D.S."/>
            <person name="Nagy L.G."/>
        </authorList>
    </citation>
    <scope>NUCLEOTIDE SEQUENCE [LARGE SCALE GENOMIC DNA]</scope>
    <source>
        <strain evidence="1 2">NL-1719</strain>
    </source>
</reference>
<proteinExistence type="predicted"/>
<gene>
    <name evidence="1" type="ORF">BDN72DRAFT_936115</name>
</gene>
<organism evidence="1 2">
    <name type="scientific">Pluteus cervinus</name>
    <dbReference type="NCBI Taxonomy" id="181527"/>
    <lineage>
        <taxon>Eukaryota</taxon>
        <taxon>Fungi</taxon>
        <taxon>Dikarya</taxon>
        <taxon>Basidiomycota</taxon>
        <taxon>Agaricomycotina</taxon>
        <taxon>Agaricomycetes</taxon>
        <taxon>Agaricomycetidae</taxon>
        <taxon>Agaricales</taxon>
        <taxon>Pluteineae</taxon>
        <taxon>Pluteaceae</taxon>
        <taxon>Pluteus</taxon>
    </lineage>
</organism>
<protein>
    <submittedName>
        <fullName evidence="1">Uncharacterized protein</fullName>
    </submittedName>
</protein>
<evidence type="ECO:0000313" key="1">
    <source>
        <dbReference type="EMBL" id="TFK61426.1"/>
    </source>
</evidence>
<name>A0ACD3A709_9AGAR</name>
<sequence length="303" mass="34539">TAEELERKGFARITWDGKTPRPILDGDGRVFAVLVGQPDNPNFATSCDRVLSLMLQEGETVEFLRKDKRHRRGNFPAVNVGVMHGKGTQHPINISTAPYASTIQRLLENPDVQRLAAFSSAAFQQWFPQIFDYYKQRLDRLWAEYTQCDDGRPLKKNFSRSIYTSAAFNFGPQVCTFKHRDHLNCPFGLCAVQSLGRFDHTKGGHIVLWEAKVFAEFPPNSVILIPSATITHSNLPCQPHETRISFTQYCAGGLFRFVDNGFKTDVQLKADGLELYEKTLERREHQWEEGLALFSRLEDLQKS</sequence>
<accession>A0ACD3A709</accession>
<dbReference type="Proteomes" id="UP000308600">
    <property type="component" value="Unassembled WGS sequence"/>
</dbReference>
<feature type="non-terminal residue" evidence="1">
    <location>
        <position position="1"/>
    </location>
</feature>
<keyword evidence="2" id="KW-1185">Reference proteome</keyword>